<evidence type="ECO:0000313" key="2">
    <source>
        <dbReference type="Proteomes" id="UP000041254"/>
    </source>
</evidence>
<reference evidence="1 2" key="1">
    <citation type="submission" date="2014-11" db="EMBL/GenBank/DDBJ databases">
        <authorList>
            <person name="Zhu J."/>
            <person name="Qi W."/>
            <person name="Song R."/>
        </authorList>
    </citation>
    <scope>NUCLEOTIDE SEQUENCE [LARGE SCALE GENOMIC DNA]</scope>
</reference>
<accession>A0A0G4GPW2</accession>
<organism evidence="1 2">
    <name type="scientific">Vitrella brassicaformis (strain CCMP3155)</name>
    <dbReference type="NCBI Taxonomy" id="1169540"/>
    <lineage>
        <taxon>Eukaryota</taxon>
        <taxon>Sar</taxon>
        <taxon>Alveolata</taxon>
        <taxon>Colpodellida</taxon>
        <taxon>Vitrellaceae</taxon>
        <taxon>Vitrella</taxon>
    </lineage>
</organism>
<proteinExistence type="predicted"/>
<protein>
    <submittedName>
        <fullName evidence="1">Uncharacterized protein</fullName>
    </submittedName>
</protein>
<dbReference type="VEuPathDB" id="CryptoDB:Vbra_23282"/>
<dbReference type="InParanoid" id="A0A0G4GPW2"/>
<keyword evidence="2" id="KW-1185">Reference proteome</keyword>
<name>A0A0G4GPW2_VITBC</name>
<dbReference type="EMBL" id="CDMY01000750">
    <property type="protein sequence ID" value="CEM32406.1"/>
    <property type="molecule type" value="Genomic_DNA"/>
</dbReference>
<dbReference type="AlphaFoldDB" id="A0A0G4GPW2"/>
<gene>
    <name evidence="1" type="ORF">Vbra_23282</name>
</gene>
<evidence type="ECO:0000313" key="1">
    <source>
        <dbReference type="EMBL" id="CEM32406.1"/>
    </source>
</evidence>
<dbReference type="Proteomes" id="UP000041254">
    <property type="component" value="Unassembled WGS sequence"/>
</dbReference>
<sequence>MEYNAGRSESSRSSLIVHVLLRRRCRSLQPINIQVLGDVLAAHTHLVCDEPCLALNDANRSPRQVALTSSHLLFRSIHVLASLLVDGLDAFNYQLDGIVGIDCLRRRLIHCDKPCGTVRVDCLAPGQHLEWRKASRLMLRRASTIEALDHAVALWMHRRYRCVFNSQPRCHFAHQLIDEMASIVGCVCSDMQHTPQCAFKSSRTCLASKTLSPSSCSLSLSPAMWERVTRAHTLDASTPLSPARREGFHS</sequence>